<evidence type="ECO:0000256" key="4">
    <source>
        <dbReference type="SAM" id="MobiDB-lite"/>
    </source>
</evidence>
<dbReference type="GO" id="GO:0003677">
    <property type="term" value="F:DNA binding"/>
    <property type="evidence" value="ECO:0007669"/>
    <property type="project" value="UniProtKB-KW"/>
</dbReference>
<organism evidence="6 7">
    <name type="scientific">Arthrobacter yangruifuii</name>
    <dbReference type="NCBI Taxonomy" id="2606616"/>
    <lineage>
        <taxon>Bacteria</taxon>
        <taxon>Bacillati</taxon>
        <taxon>Actinomycetota</taxon>
        <taxon>Actinomycetes</taxon>
        <taxon>Micrococcales</taxon>
        <taxon>Micrococcaceae</taxon>
        <taxon>Arthrobacter</taxon>
    </lineage>
</organism>
<dbReference type="InterPro" id="IPR050313">
    <property type="entry name" value="Carb_Metab_HTH_regulators"/>
</dbReference>
<feature type="region of interest" description="Disordered" evidence="4">
    <location>
        <begin position="1"/>
        <end position="20"/>
    </location>
</feature>
<evidence type="ECO:0000259" key="5">
    <source>
        <dbReference type="PROSITE" id="PS51000"/>
    </source>
</evidence>
<dbReference type="InterPro" id="IPR014036">
    <property type="entry name" value="DeoR-like_C"/>
</dbReference>
<dbReference type="PANTHER" id="PTHR30363">
    <property type="entry name" value="HTH-TYPE TRANSCRIPTIONAL REGULATOR SRLR-RELATED"/>
    <property type="match status" value="1"/>
</dbReference>
<reference evidence="6 7" key="1">
    <citation type="submission" date="2019-08" db="EMBL/GenBank/DDBJ databases">
        <title>Arthrobacter sp. nov., isolated from plateau pika and Tibetan wild ass.</title>
        <authorList>
            <person name="Ge Y."/>
        </authorList>
    </citation>
    <scope>NUCLEOTIDE SEQUENCE [LARGE SCALE GENOMIC DNA]</scope>
    <source>
        <strain evidence="6 7">785</strain>
    </source>
</reference>
<dbReference type="Gene3D" id="3.40.50.1360">
    <property type="match status" value="1"/>
</dbReference>
<name>A0A5N6MU26_9MICC</name>
<accession>A0A5N6MU26</accession>
<dbReference type="EMBL" id="VTFX01000001">
    <property type="protein sequence ID" value="KAD4060190.1"/>
    <property type="molecule type" value="Genomic_DNA"/>
</dbReference>
<dbReference type="InterPro" id="IPR036390">
    <property type="entry name" value="WH_DNA-bd_sf"/>
</dbReference>
<dbReference type="GO" id="GO:0003700">
    <property type="term" value="F:DNA-binding transcription factor activity"/>
    <property type="evidence" value="ECO:0007669"/>
    <property type="project" value="InterPro"/>
</dbReference>
<evidence type="ECO:0000256" key="3">
    <source>
        <dbReference type="ARBA" id="ARBA00023163"/>
    </source>
</evidence>
<gene>
    <name evidence="6" type="ORF">GD627_03800</name>
</gene>
<dbReference type="PANTHER" id="PTHR30363:SF44">
    <property type="entry name" value="AGA OPERON TRANSCRIPTIONAL REPRESSOR-RELATED"/>
    <property type="match status" value="1"/>
</dbReference>
<dbReference type="AlphaFoldDB" id="A0A5N6MU26"/>
<dbReference type="Pfam" id="PF08220">
    <property type="entry name" value="HTH_DeoR"/>
    <property type="match status" value="1"/>
</dbReference>
<dbReference type="SUPFAM" id="SSF100950">
    <property type="entry name" value="NagB/RpiA/CoA transferase-like"/>
    <property type="match status" value="1"/>
</dbReference>
<dbReference type="SMART" id="SM01134">
    <property type="entry name" value="DeoRC"/>
    <property type="match status" value="1"/>
</dbReference>
<dbReference type="Proteomes" id="UP000326852">
    <property type="component" value="Unassembled WGS sequence"/>
</dbReference>
<dbReference type="SMART" id="SM00420">
    <property type="entry name" value="HTH_DEOR"/>
    <property type="match status" value="1"/>
</dbReference>
<protein>
    <submittedName>
        <fullName evidence="6">DeoR family transcriptional regulator</fullName>
    </submittedName>
</protein>
<dbReference type="PROSITE" id="PS00894">
    <property type="entry name" value="HTH_DEOR_1"/>
    <property type="match status" value="1"/>
</dbReference>
<keyword evidence="1" id="KW-0805">Transcription regulation</keyword>
<feature type="compositionally biased region" description="Polar residues" evidence="4">
    <location>
        <begin position="1"/>
        <end position="19"/>
    </location>
</feature>
<dbReference type="SUPFAM" id="SSF46785">
    <property type="entry name" value="Winged helix' DNA-binding domain"/>
    <property type="match status" value="1"/>
</dbReference>
<evidence type="ECO:0000313" key="7">
    <source>
        <dbReference type="Proteomes" id="UP000326852"/>
    </source>
</evidence>
<keyword evidence="7" id="KW-1185">Reference proteome</keyword>
<evidence type="ECO:0000256" key="1">
    <source>
        <dbReference type="ARBA" id="ARBA00023015"/>
    </source>
</evidence>
<dbReference type="InterPro" id="IPR037171">
    <property type="entry name" value="NagB/RpiA_transferase-like"/>
</dbReference>
<dbReference type="Gene3D" id="1.10.10.10">
    <property type="entry name" value="Winged helix-like DNA-binding domain superfamily/Winged helix DNA-binding domain"/>
    <property type="match status" value="1"/>
</dbReference>
<dbReference type="PROSITE" id="PS51000">
    <property type="entry name" value="HTH_DEOR_2"/>
    <property type="match status" value="1"/>
</dbReference>
<evidence type="ECO:0000256" key="2">
    <source>
        <dbReference type="ARBA" id="ARBA00023125"/>
    </source>
</evidence>
<evidence type="ECO:0000313" key="6">
    <source>
        <dbReference type="EMBL" id="KAD4060190.1"/>
    </source>
</evidence>
<dbReference type="Pfam" id="PF00455">
    <property type="entry name" value="DeoRC"/>
    <property type="match status" value="1"/>
</dbReference>
<keyword evidence="2" id="KW-0238">DNA-binding</keyword>
<dbReference type="InterPro" id="IPR036388">
    <property type="entry name" value="WH-like_DNA-bd_sf"/>
</dbReference>
<sequence>MTFTTGSPFSSSRPRATSTKRADRMVRILTLLNERESVSLREFEEELGISAATVRRDLGDLEVQGLLTRTHGGAKAFTAAAELPVRLRNNQFRDAKMAIARQVARLLPEGPLAIGISGGSTTAEVARILTNRSDLTIVTNSLTTATEIASRQNVRVIMTGGIVRSSSFELVGSLAENTFGAINVGVAILGTDGISAAAGATTHDETEARTNYAMVTHAQCVIVVADGSKIGKLTLAKVADIGEINELVTDESADREEIARIEAAGVKVHIAPLPRSAQAPRAMG</sequence>
<proteinExistence type="predicted"/>
<comment type="caution">
    <text evidence="6">The sequence shown here is derived from an EMBL/GenBank/DDBJ whole genome shotgun (WGS) entry which is preliminary data.</text>
</comment>
<dbReference type="PRINTS" id="PR00037">
    <property type="entry name" value="HTHLACR"/>
</dbReference>
<feature type="domain" description="HTH deoR-type" evidence="5">
    <location>
        <begin position="21"/>
        <end position="76"/>
    </location>
</feature>
<dbReference type="InterPro" id="IPR001034">
    <property type="entry name" value="DeoR_HTH"/>
</dbReference>
<dbReference type="InterPro" id="IPR018356">
    <property type="entry name" value="Tscrpt_reg_HTH_DeoR_CS"/>
</dbReference>
<keyword evidence="3" id="KW-0804">Transcription</keyword>
<dbReference type="RefSeq" id="WP_152271399.1">
    <property type="nucleotide sequence ID" value="NZ_VTFX01000001.1"/>
</dbReference>